<dbReference type="Gene3D" id="3.20.20.70">
    <property type="entry name" value="Aldolase class I"/>
    <property type="match status" value="1"/>
</dbReference>
<protein>
    <recommendedName>
        <fullName evidence="4 11">Delta-aminolevulinic acid dehydratase</fullName>
        <ecNumber evidence="3 11">4.2.1.24</ecNumber>
    </recommendedName>
</protein>
<keyword evidence="7 11" id="KW-0627">Porphyrin biosynthesis</keyword>
<dbReference type="InterPro" id="IPR030656">
    <property type="entry name" value="ALAD_AS"/>
</dbReference>
<dbReference type="PROSITE" id="PS00169">
    <property type="entry name" value="D_ALA_DEHYDRATASE"/>
    <property type="match status" value="1"/>
</dbReference>
<keyword evidence="5" id="KW-0350">Heme biosynthesis</keyword>
<dbReference type="GO" id="GO:0004655">
    <property type="term" value="F:porphobilinogen synthase activity"/>
    <property type="evidence" value="ECO:0007669"/>
    <property type="project" value="UniProtKB-EC"/>
</dbReference>
<dbReference type="SMART" id="SM01004">
    <property type="entry name" value="ALAD"/>
    <property type="match status" value="1"/>
</dbReference>
<evidence type="ECO:0000313" key="14">
    <source>
        <dbReference type="Proteomes" id="UP000197007"/>
    </source>
</evidence>
<evidence type="ECO:0000256" key="7">
    <source>
        <dbReference type="ARBA" id="ARBA00023244"/>
    </source>
</evidence>
<keyword evidence="10" id="KW-0479">Metal-binding</keyword>
<evidence type="ECO:0000256" key="9">
    <source>
        <dbReference type="PIRSR" id="PIRSR001415-1"/>
    </source>
</evidence>
<dbReference type="NCBIfam" id="NF006762">
    <property type="entry name" value="PRK09283.1"/>
    <property type="match status" value="1"/>
</dbReference>
<name>A0A1Z4BMI7_9FLAO</name>
<dbReference type="KEGG" id="capn:CBG49_04815"/>
<feature type="binding site" evidence="10">
    <location>
        <position position="239"/>
    </location>
    <ligand>
        <name>Mg(2+)</name>
        <dbReference type="ChEBI" id="CHEBI:18420"/>
    </ligand>
</feature>
<evidence type="ECO:0000313" key="13">
    <source>
        <dbReference type="EMBL" id="ASF42448.1"/>
    </source>
</evidence>
<evidence type="ECO:0000256" key="5">
    <source>
        <dbReference type="ARBA" id="ARBA00023133"/>
    </source>
</evidence>
<evidence type="ECO:0000256" key="12">
    <source>
        <dbReference type="RuleBase" id="RU004161"/>
    </source>
</evidence>
<accession>A0A1Z4BMI7</accession>
<proteinExistence type="inferred from homology"/>
<evidence type="ECO:0000256" key="10">
    <source>
        <dbReference type="PIRSR" id="PIRSR001415-5"/>
    </source>
</evidence>
<dbReference type="EMBL" id="CP022022">
    <property type="protein sequence ID" value="ASF42448.1"/>
    <property type="molecule type" value="Genomic_DNA"/>
</dbReference>
<dbReference type="UniPathway" id="UPA00251">
    <property type="reaction ID" value="UER00318"/>
</dbReference>
<gene>
    <name evidence="13" type="ORF">CBG49_04815</name>
</gene>
<organism evidence="13 14">
    <name type="scientific">Capnocytophaga endodontalis</name>
    <dbReference type="NCBI Taxonomy" id="2708117"/>
    <lineage>
        <taxon>Bacteria</taxon>
        <taxon>Pseudomonadati</taxon>
        <taxon>Bacteroidota</taxon>
        <taxon>Flavobacteriia</taxon>
        <taxon>Flavobacteriales</taxon>
        <taxon>Flavobacteriaceae</taxon>
        <taxon>Capnocytophaga</taxon>
    </lineage>
</organism>
<dbReference type="PRINTS" id="PR00144">
    <property type="entry name" value="DALDHYDRTASE"/>
</dbReference>
<comment type="pathway">
    <text evidence="1">Porphyrin-containing compound metabolism; protoporphyrin-IX biosynthesis; coproporphyrinogen-III from 5-aminolevulinate: step 1/4.</text>
</comment>
<evidence type="ECO:0000256" key="2">
    <source>
        <dbReference type="ARBA" id="ARBA00008055"/>
    </source>
</evidence>
<comment type="similarity">
    <text evidence="2 12">Belongs to the ALAD family.</text>
</comment>
<dbReference type="EC" id="4.2.1.24" evidence="3 11"/>
<dbReference type="FunFam" id="3.20.20.70:FF:000019">
    <property type="entry name" value="Delta-aminolevulinic acid dehydratase"/>
    <property type="match status" value="1"/>
</dbReference>
<keyword evidence="14" id="KW-1185">Reference proteome</keyword>
<dbReference type="InterPro" id="IPR013785">
    <property type="entry name" value="Aldolase_TIM"/>
</dbReference>
<dbReference type="PIRSF" id="PIRSF001415">
    <property type="entry name" value="Porphbilin_synth"/>
    <property type="match status" value="1"/>
</dbReference>
<dbReference type="InterPro" id="IPR001731">
    <property type="entry name" value="ALAD"/>
</dbReference>
<dbReference type="GO" id="GO:0008270">
    <property type="term" value="F:zinc ion binding"/>
    <property type="evidence" value="ECO:0007669"/>
    <property type="project" value="TreeGrafter"/>
</dbReference>
<dbReference type="AlphaFoldDB" id="A0A1Z4BMI7"/>
<dbReference type="Proteomes" id="UP000197007">
    <property type="component" value="Chromosome"/>
</dbReference>
<dbReference type="PANTHER" id="PTHR11458">
    <property type="entry name" value="DELTA-AMINOLEVULINIC ACID DEHYDRATASE"/>
    <property type="match status" value="1"/>
</dbReference>
<evidence type="ECO:0000256" key="3">
    <source>
        <dbReference type="ARBA" id="ARBA00012053"/>
    </source>
</evidence>
<evidence type="ECO:0000256" key="11">
    <source>
        <dbReference type="RuleBase" id="RU000515"/>
    </source>
</evidence>
<keyword evidence="6 11" id="KW-0456">Lyase</keyword>
<reference evidence="14" key="1">
    <citation type="submission" date="2017-06" db="EMBL/GenBank/DDBJ databases">
        <title>Complete genome sequence of Capnocytophaga sp. KCOM 1579 (=ChDC OS43) isolated from a human refractory periapical abscess lesion.</title>
        <authorList>
            <person name="Kook J.-K."/>
            <person name="Park S.-N."/>
            <person name="Lim Y.K."/>
            <person name="Roh H."/>
        </authorList>
    </citation>
    <scope>NUCLEOTIDE SEQUENCE [LARGE SCALE GENOMIC DNA]</scope>
    <source>
        <strain evidence="14">ChDC OS43</strain>
    </source>
</reference>
<dbReference type="SUPFAM" id="SSF51569">
    <property type="entry name" value="Aldolase"/>
    <property type="match status" value="1"/>
</dbReference>
<keyword evidence="10" id="KW-0460">Magnesium</keyword>
<evidence type="ECO:0000256" key="8">
    <source>
        <dbReference type="ARBA" id="ARBA00047651"/>
    </source>
</evidence>
<sequence length="328" mass="36536">MFPLRRNRRLRVSDTIRSLVKETIVTPDDFLVPLFVVEGTGVKEEIASMPGYYRYSLDLLAKEVKELWSLGLKSVLLFVKVPDNLKDNKGTEAANPNGLMQRAIKTVKEATPNMLVMTDVALDPYSIYGHDGIVENGKIVNDATVDALCRMALSHAEAGADFIAPSDMMDGRIVALRETLEDNSFEHVGIMSYSAKYASAFYGPFRDALDSAPVDQQDIPKDKKTYQMDYHNRLEALRETRMDIEEGADIVMVKPGLCYLDIVREVKNMSEVPVAVYQVSGEYAMLKAAAAKGWLDHDAVMIEQIVSIKRAGADIIASYFAKEVVKLL</sequence>
<evidence type="ECO:0000256" key="6">
    <source>
        <dbReference type="ARBA" id="ARBA00023239"/>
    </source>
</evidence>
<dbReference type="GO" id="GO:0005829">
    <property type="term" value="C:cytosol"/>
    <property type="evidence" value="ECO:0007669"/>
    <property type="project" value="TreeGrafter"/>
</dbReference>
<dbReference type="RefSeq" id="WP_088593601.1">
    <property type="nucleotide sequence ID" value="NZ_CP022022.1"/>
</dbReference>
<evidence type="ECO:0000256" key="4">
    <source>
        <dbReference type="ARBA" id="ARBA00020771"/>
    </source>
</evidence>
<dbReference type="Pfam" id="PF00490">
    <property type="entry name" value="ALAD"/>
    <property type="match status" value="1"/>
</dbReference>
<feature type="active site" description="Schiff-base intermediate with substrate" evidence="9">
    <location>
        <position position="254"/>
    </location>
</feature>
<dbReference type="PANTHER" id="PTHR11458:SF0">
    <property type="entry name" value="DELTA-AMINOLEVULINIC ACID DEHYDRATASE"/>
    <property type="match status" value="1"/>
</dbReference>
<comment type="catalytic activity">
    <reaction evidence="8 11">
        <text>2 5-aminolevulinate = porphobilinogen + 2 H2O + H(+)</text>
        <dbReference type="Rhea" id="RHEA:24064"/>
        <dbReference type="ChEBI" id="CHEBI:15377"/>
        <dbReference type="ChEBI" id="CHEBI:15378"/>
        <dbReference type="ChEBI" id="CHEBI:58126"/>
        <dbReference type="ChEBI" id="CHEBI:356416"/>
        <dbReference type="EC" id="4.2.1.24"/>
    </reaction>
</comment>
<feature type="active site" description="Schiff-base intermediate with substrate" evidence="9">
    <location>
        <position position="196"/>
    </location>
</feature>
<evidence type="ECO:0000256" key="1">
    <source>
        <dbReference type="ARBA" id="ARBA00004694"/>
    </source>
</evidence>
<dbReference type="GO" id="GO:0006782">
    <property type="term" value="P:protoporphyrinogen IX biosynthetic process"/>
    <property type="evidence" value="ECO:0007669"/>
    <property type="project" value="UniProtKB-UniPathway"/>
</dbReference>
<dbReference type="CDD" id="cd04823">
    <property type="entry name" value="ALAD_PBGS_aspartate_rich"/>
    <property type="match status" value="1"/>
</dbReference>
<comment type="subunit">
    <text evidence="11">Homooctamer.</text>
</comment>